<dbReference type="SUPFAM" id="SSF49785">
    <property type="entry name" value="Galactose-binding domain-like"/>
    <property type="match status" value="1"/>
</dbReference>
<reference evidence="10" key="1">
    <citation type="submission" date="2016-10" db="EMBL/GenBank/DDBJ databases">
        <authorList>
            <person name="Varghese N."/>
            <person name="Submissions S."/>
        </authorList>
    </citation>
    <scope>NUCLEOTIDE SEQUENCE [LARGE SCALE GENOMIC DNA]</scope>
    <source>
        <strain evidence="10">CGMCC 1.10119</strain>
    </source>
</reference>
<dbReference type="OrthoDB" id="343265at2157"/>
<dbReference type="GO" id="GO:0004553">
    <property type="term" value="F:hydrolase activity, hydrolyzing O-glycosyl compounds"/>
    <property type="evidence" value="ECO:0007669"/>
    <property type="project" value="InterPro"/>
</dbReference>
<keyword evidence="10" id="KW-1185">Reference proteome</keyword>
<evidence type="ECO:0000256" key="4">
    <source>
        <dbReference type="ARBA" id="ARBA00023069"/>
    </source>
</evidence>
<accession>A0A1G9TZL2</accession>
<feature type="domain" description="Malectin" evidence="7">
    <location>
        <begin position="42"/>
        <end position="192"/>
    </location>
</feature>
<dbReference type="GO" id="GO:0005737">
    <property type="term" value="C:cytoplasm"/>
    <property type="evidence" value="ECO:0007669"/>
    <property type="project" value="UniProtKB-SubCell"/>
</dbReference>
<dbReference type="InterPro" id="IPR045272">
    <property type="entry name" value="ANXUR1/2-like"/>
</dbReference>
<gene>
    <name evidence="9" type="ORF">SAMN04487949_1982</name>
</gene>
<keyword evidence="5" id="KW-0966">Cell projection</keyword>
<dbReference type="InterPro" id="IPR013783">
    <property type="entry name" value="Ig-like_fold"/>
</dbReference>
<name>A0A1G9TZL2_9EURY</name>
<dbReference type="Pfam" id="PF11721">
    <property type="entry name" value="Malectin"/>
    <property type="match status" value="2"/>
</dbReference>
<dbReference type="InterPro" id="IPR011041">
    <property type="entry name" value="Quinoprot_gluc/sorb_DH_b-prop"/>
</dbReference>
<dbReference type="Gene3D" id="1.10.1330.10">
    <property type="entry name" value="Dockerin domain"/>
    <property type="match status" value="1"/>
</dbReference>
<dbReference type="InterPro" id="IPR053879">
    <property type="entry name" value="HYDIN_VesB_CFA65-like_Ig"/>
</dbReference>
<dbReference type="InterPro" id="IPR002105">
    <property type="entry name" value="Dockerin_1_rpt"/>
</dbReference>
<keyword evidence="3" id="KW-0963">Cytoplasm</keyword>
<dbReference type="SUPFAM" id="SSF63446">
    <property type="entry name" value="Type I dockerin domain"/>
    <property type="match status" value="1"/>
</dbReference>
<dbReference type="InterPro" id="IPR021720">
    <property type="entry name" value="Malectin_dom"/>
</dbReference>
<dbReference type="InterPro" id="IPR018247">
    <property type="entry name" value="EF_Hand_1_Ca_BS"/>
</dbReference>
<dbReference type="Pfam" id="PF00404">
    <property type="entry name" value="Dockerin_1"/>
    <property type="match status" value="1"/>
</dbReference>
<evidence type="ECO:0000259" key="8">
    <source>
        <dbReference type="Pfam" id="PF22544"/>
    </source>
</evidence>
<feature type="domain" description="Malectin" evidence="7">
    <location>
        <begin position="1209"/>
        <end position="1351"/>
    </location>
</feature>
<dbReference type="PANTHER" id="PTHR34590">
    <property type="entry name" value="OS03G0124300 PROTEIN-RELATED"/>
    <property type="match status" value="1"/>
</dbReference>
<dbReference type="RefSeq" id="WP_089697206.1">
    <property type="nucleotide sequence ID" value="NZ_FNHL01000002.1"/>
</dbReference>
<feature type="domain" description="HYDIN/VesB/CFA65-like Ig-like" evidence="8">
    <location>
        <begin position="208"/>
        <end position="301"/>
    </location>
</feature>
<dbReference type="InterPro" id="IPR008979">
    <property type="entry name" value="Galactose-bd-like_sf"/>
</dbReference>
<dbReference type="NCBIfam" id="NF012200">
    <property type="entry name" value="choice_anch_D"/>
    <property type="match status" value="1"/>
</dbReference>
<evidence type="ECO:0000256" key="5">
    <source>
        <dbReference type="ARBA" id="ARBA00023273"/>
    </source>
</evidence>
<keyword evidence="4" id="KW-0969">Cilium</keyword>
<dbReference type="PROSITE" id="PS00018">
    <property type="entry name" value="EF_HAND_1"/>
    <property type="match status" value="1"/>
</dbReference>
<dbReference type="GO" id="GO:0000272">
    <property type="term" value="P:polysaccharide catabolic process"/>
    <property type="evidence" value="ECO:0007669"/>
    <property type="project" value="InterPro"/>
</dbReference>
<comment type="subcellular location">
    <subcellularLocation>
        <location evidence="1">Cell projection</location>
        <location evidence="1">Cilium</location>
    </subcellularLocation>
    <subcellularLocation>
        <location evidence="2">Cytoplasm</location>
    </subcellularLocation>
</comment>
<evidence type="ECO:0000256" key="3">
    <source>
        <dbReference type="ARBA" id="ARBA00022490"/>
    </source>
</evidence>
<feature type="compositionally biased region" description="Acidic residues" evidence="6">
    <location>
        <begin position="830"/>
        <end position="847"/>
    </location>
</feature>
<dbReference type="Gene3D" id="2.60.40.10">
    <property type="entry name" value="Immunoglobulins"/>
    <property type="match status" value="2"/>
</dbReference>
<proteinExistence type="predicted"/>
<dbReference type="InterPro" id="IPR011042">
    <property type="entry name" value="6-blade_b-propeller_TolB-like"/>
</dbReference>
<dbReference type="GO" id="GO:0004714">
    <property type="term" value="F:transmembrane receptor protein tyrosine kinase activity"/>
    <property type="evidence" value="ECO:0007669"/>
    <property type="project" value="InterPro"/>
</dbReference>
<evidence type="ECO:0000313" key="10">
    <source>
        <dbReference type="Proteomes" id="UP000199451"/>
    </source>
</evidence>
<organism evidence="9 10">
    <name type="scientific">Halogranum gelatinilyticum</name>
    <dbReference type="NCBI Taxonomy" id="660521"/>
    <lineage>
        <taxon>Archaea</taxon>
        <taxon>Methanobacteriati</taxon>
        <taxon>Methanobacteriota</taxon>
        <taxon>Stenosarchaea group</taxon>
        <taxon>Halobacteria</taxon>
        <taxon>Halobacteriales</taxon>
        <taxon>Haloferacaceae</taxon>
    </lineage>
</organism>
<evidence type="ECO:0000259" key="7">
    <source>
        <dbReference type="Pfam" id="PF11721"/>
    </source>
</evidence>
<sequence length="1464" mass="151938">MTRVRRAAVVVVSFLLVTSMFAGTVALVAGPAFAQTAGTVEYRVNGGTNTVAATDGGDDWTAPGSTTGVTVGGSTNTYSTQDSITTDSSVPSSTPAAVFQTERYGNTQWSFSVAAGQQYQVRLYFAEIFATSDGAREFDVAIEGKQVLSAYDIHAEVGHDVGTMKSYTVTPTDSTLDIDFTTVTDNAKVSAIEIIAAEPQSDTLGAQSSLDFGSVLVGNTETETVTVTNLGGTTDPSIDITGVSTSGDSAFTVGSPSQTSLAPGDSADIPVSFAPQDAQAKAGTLEITHTGTNSPLAVDLSGEGTSTAEIGFGKSSLQGFGDGSLTALEFGPDDRLYVTKQNGMVYALEIERNGANSYSVVYEKEIALIQDIPNHDDNGVLNAGEGTRQITGITVGGTASQPILYVSSSDPTIKVGTDDDSVDTNSGAVSRLTLDWGGDGVLADSEITHEVLVLGLPRSEENHATNGLDLSDDGNTLYVASGGHANKGAPSNNFGYTPEYALSAAVLTIDLAQVESFGAKNLQDYNANYPDLTFYYGIPTIQNDDATDGDDLPFGGDDGVNQAKWVENGPVQVYSSGYRNPYDLVLSEDDQLYVIDNGPNGGWGGIPVDEGPTGICTNEPNEDESYSTGDQLHLATQGSYGGHAAPIRGNPTGADIYDSAGNVVLDITEENSPVPASFVNPIECDYQDPTQDNSIGNTFGWTGGIDEYTASNFGGGMQGDLLVVENGGSVERVELNAAGDDVTNQEGNFFSDIDALGITTVGDGGPFPGTVWTARGGINVFEPNDYDSTTGPQCTGADDASLDEDGDGYDNADEIDNDTNPCSAASTPADFDDDGTSNLNDPDDDGDGIVDTEDPFALDATNGVGTALPVQMDFSETALFGDSGQGWTGLMTNGDDYLILYDTEQMTVGGAAQVLTVESVPAGDAVNAQNSQQFAFQRGIDAPSEPFTVSTTVNGFPDNPENYQAMGIYVGNGDQDNYAKLVVAANGGTGGVQFAKEVGGSFSSVAQPDDSGVTGPSTNTDLYLTVDPTTDPTPNDGSDDVAVTAEYGIDGGAKTVVETTAIPASWLDSSDGSAMAVGVIATSYQASSTFDATWTDLNVEYVTPPANQPPVADAGADIVVDEGQTVTLDGSGSSDPEGAQLGYTWTQTAGTPDGLLDVSDSEQVSFTAPEVDGDTTLTFELSVSDGDLSDTDTVDVTVQDTTLAQGDVLYRVNAGGAEVAAADGGPAWSTDTEAAPSQYLVAGGDNTGAYGGGLNSVDSSVPADTPSELWNSERWDPPADPEMAWQFADGIEAGQTYEVRLYFYDGYSGTADPGDRVFDIVIEGTTQASGFDPIAAYGDQNAGMESFTVTAGSDGDLDIVFIHDVENPQLNAIEIVAVESAPGPVGSFENPPTDTDGDGLYEDVNGNGEFNIVDVQAFFQNYQSDEVQNYSEAFDFNGNGEVNVVDVQALFIESLDDTTTSGSG</sequence>
<feature type="compositionally biased region" description="Acidic residues" evidence="6">
    <location>
        <begin position="800"/>
        <end position="817"/>
    </location>
</feature>
<dbReference type="Pfam" id="PF22352">
    <property type="entry name" value="K319L-like_PKD"/>
    <property type="match status" value="1"/>
</dbReference>
<evidence type="ECO:0000256" key="2">
    <source>
        <dbReference type="ARBA" id="ARBA00004496"/>
    </source>
</evidence>
<evidence type="ECO:0000256" key="1">
    <source>
        <dbReference type="ARBA" id="ARBA00004138"/>
    </source>
</evidence>
<protein>
    <submittedName>
        <fullName evidence="9">REJ domain-containing protein</fullName>
    </submittedName>
</protein>
<dbReference type="EMBL" id="FNHL01000002">
    <property type="protein sequence ID" value="SDM53230.1"/>
    <property type="molecule type" value="Genomic_DNA"/>
</dbReference>
<dbReference type="Gene3D" id="2.120.10.30">
    <property type="entry name" value="TolB, C-terminal domain"/>
    <property type="match status" value="1"/>
</dbReference>
<dbReference type="Pfam" id="PF22544">
    <property type="entry name" value="HYDIN_VesB_CFA65-like_Ig"/>
    <property type="match status" value="1"/>
</dbReference>
<dbReference type="STRING" id="660521.SAMN04487949_1982"/>
<feature type="region of interest" description="Disordered" evidence="6">
    <location>
        <begin position="783"/>
        <end position="847"/>
    </location>
</feature>
<dbReference type="SUPFAM" id="SSF50952">
    <property type="entry name" value="Soluble quinoprotein glucose dehydrogenase"/>
    <property type="match status" value="1"/>
</dbReference>
<dbReference type="InterPro" id="IPR036439">
    <property type="entry name" value="Dockerin_dom_sf"/>
</dbReference>
<dbReference type="Proteomes" id="UP000199451">
    <property type="component" value="Unassembled WGS sequence"/>
</dbReference>
<evidence type="ECO:0000256" key="6">
    <source>
        <dbReference type="SAM" id="MobiDB-lite"/>
    </source>
</evidence>
<dbReference type="Gene3D" id="2.60.120.430">
    <property type="entry name" value="Galactose-binding lectin"/>
    <property type="match status" value="2"/>
</dbReference>
<evidence type="ECO:0000313" key="9">
    <source>
        <dbReference type="EMBL" id="SDM53230.1"/>
    </source>
</evidence>